<evidence type="ECO:0000256" key="4">
    <source>
        <dbReference type="ARBA" id="ARBA00024778"/>
    </source>
</evidence>
<dbReference type="Pfam" id="PF09468">
    <property type="entry name" value="RNase_H2-Ydr279"/>
    <property type="match status" value="1"/>
</dbReference>
<evidence type="ECO:0000256" key="6">
    <source>
        <dbReference type="SAM" id="MobiDB-lite"/>
    </source>
</evidence>
<dbReference type="CDD" id="cd09270">
    <property type="entry name" value="RNase_H2-B"/>
    <property type="match status" value="1"/>
</dbReference>
<evidence type="ECO:0000256" key="5">
    <source>
        <dbReference type="ARBA" id="ARBA00033464"/>
    </source>
</evidence>
<dbReference type="Proteomes" id="UP000319663">
    <property type="component" value="Unassembled WGS sequence"/>
</dbReference>
<dbReference type="Gene3D" id="1.10.20.120">
    <property type="match status" value="1"/>
</dbReference>
<feature type="domain" description="Rnh202 triple barrel" evidence="8">
    <location>
        <begin position="30"/>
        <end position="118"/>
    </location>
</feature>
<feature type="region of interest" description="Disordered" evidence="6">
    <location>
        <begin position="386"/>
        <end position="433"/>
    </location>
</feature>
<dbReference type="InterPro" id="IPR019024">
    <property type="entry name" value="RNase_H2_suB_wHTH"/>
</dbReference>
<evidence type="ECO:0000256" key="2">
    <source>
        <dbReference type="ARBA" id="ARBA00019062"/>
    </source>
</evidence>
<feature type="domain" description="Ribonuclease H2 subunit B wHTH" evidence="7">
    <location>
        <begin position="121"/>
        <end position="349"/>
    </location>
</feature>
<dbReference type="InterPro" id="IPR041195">
    <property type="entry name" value="Rnh202_N"/>
</dbReference>
<accession>A0A507QIL7</accession>
<feature type="compositionally biased region" description="Polar residues" evidence="6">
    <location>
        <begin position="9"/>
        <end position="26"/>
    </location>
</feature>
<gene>
    <name evidence="9" type="ORF">MPDQ_003560</name>
</gene>
<comment type="subcellular location">
    <subcellularLocation>
        <location evidence="1">Nucleus</location>
    </subcellularLocation>
</comment>
<dbReference type="GO" id="GO:0005654">
    <property type="term" value="C:nucleoplasm"/>
    <property type="evidence" value="ECO:0007669"/>
    <property type="project" value="TreeGrafter"/>
</dbReference>
<sequence>MRTRTTRTSESASKPTATTEFSTKPSKTFILPTAASNDADSRFITLPNPRTGSLNRYLFSPKLGLYEFTVVAPPPRQPPRSILFAPRPTDAASEEENKKGSPGAISRRAELWVATPVDFLFFMIPLLVPSEPTRNSDNAKGLFQPLDDIIDSQDDLHAHLRYVLYVETFRDVYRQRVEAVCDTVEAGDEKMFRFNEKKLLQELIRKAEQMAAQGLPASLEEKFVRQALVTPLMAVKREDLVTDKNGHGQSHSNESEKGESQAEKLESQSSTATATTTPSLSTLSGQSTPATEPSVTDSPDTDDTKPESTQTNRGENTGAPEPIVRLLRLSTALSFIKQSYLPPSLSIRIDEILSSPESPIDFTPMNEHLKRVATLRAEALAARSLADFSRKRTAEDEEEAESRADKKRRKEEEEKKKKAGESRAARELKKVDTSGMKKMSDFFGKAASKKKT</sequence>
<dbReference type="PANTHER" id="PTHR13383">
    <property type="entry name" value="RIBONUCLEASE H2 SUBUNIT B"/>
    <property type="match status" value="1"/>
</dbReference>
<feature type="region of interest" description="Disordered" evidence="6">
    <location>
        <begin position="243"/>
        <end position="322"/>
    </location>
</feature>
<keyword evidence="10" id="KW-1185">Reference proteome</keyword>
<feature type="region of interest" description="Disordered" evidence="6">
    <location>
        <begin position="1"/>
        <end position="26"/>
    </location>
</feature>
<feature type="compositionally biased region" description="Low complexity" evidence="6">
    <location>
        <begin position="267"/>
        <end position="298"/>
    </location>
</feature>
<dbReference type="InterPro" id="IPR040456">
    <property type="entry name" value="RNase_H2_suB"/>
</dbReference>
<feature type="compositionally biased region" description="Basic and acidic residues" evidence="6">
    <location>
        <begin position="253"/>
        <end position="266"/>
    </location>
</feature>
<dbReference type="PANTHER" id="PTHR13383:SF11">
    <property type="entry name" value="RIBONUCLEASE H2 SUBUNIT B"/>
    <property type="match status" value="1"/>
</dbReference>
<evidence type="ECO:0000256" key="1">
    <source>
        <dbReference type="ARBA" id="ARBA00004123"/>
    </source>
</evidence>
<feature type="region of interest" description="Disordered" evidence="6">
    <location>
        <begin position="77"/>
        <end position="102"/>
    </location>
</feature>
<evidence type="ECO:0000313" key="9">
    <source>
        <dbReference type="EMBL" id="TQB68369.1"/>
    </source>
</evidence>
<reference evidence="9 10" key="1">
    <citation type="submission" date="2019-06" db="EMBL/GenBank/DDBJ databases">
        <title>Wine fermentation using esterase from Monascus purpureus.</title>
        <authorList>
            <person name="Geng C."/>
            <person name="Zhang Y."/>
        </authorList>
    </citation>
    <scope>NUCLEOTIDE SEQUENCE [LARGE SCALE GENOMIC DNA]</scope>
    <source>
        <strain evidence="9">HQ1</strain>
    </source>
</reference>
<dbReference type="STRING" id="5098.A0A507QIL7"/>
<keyword evidence="3" id="KW-0539">Nucleus</keyword>
<feature type="compositionally biased region" description="Basic and acidic residues" evidence="6">
    <location>
        <begin position="410"/>
        <end position="432"/>
    </location>
</feature>
<proteinExistence type="predicted"/>
<dbReference type="EMBL" id="VIFY01000223">
    <property type="protein sequence ID" value="TQB68369.1"/>
    <property type="molecule type" value="Genomic_DNA"/>
</dbReference>
<protein>
    <recommendedName>
        <fullName evidence="2">Ribonuclease H2 subunit B</fullName>
    </recommendedName>
    <alternativeName>
        <fullName evidence="5">Ribonuclease HI subunit B</fullName>
    </alternativeName>
</protein>
<dbReference type="GO" id="GO:0006401">
    <property type="term" value="P:RNA catabolic process"/>
    <property type="evidence" value="ECO:0007669"/>
    <property type="project" value="TreeGrafter"/>
</dbReference>
<evidence type="ECO:0000259" key="8">
    <source>
        <dbReference type="Pfam" id="PF17745"/>
    </source>
</evidence>
<evidence type="ECO:0000313" key="10">
    <source>
        <dbReference type="Proteomes" id="UP000319663"/>
    </source>
</evidence>
<evidence type="ECO:0000256" key="3">
    <source>
        <dbReference type="ARBA" id="ARBA00023242"/>
    </source>
</evidence>
<comment type="caution">
    <text evidence="9">The sequence shown here is derived from an EMBL/GenBank/DDBJ whole genome shotgun (WGS) entry which is preliminary data.</text>
</comment>
<comment type="function">
    <text evidence="4">Non catalytic subunit of RNase H2, an endonuclease that specifically degrades the RNA of RNA:DNA hybrids. Participates in DNA replication, possibly by mediating the removal of lagging-strand Okazaki fragment RNA primers during DNA replication. Mediates the excision of single ribonucleotides from DNA:RNA duplexes.</text>
</comment>
<dbReference type="OrthoDB" id="29098at2759"/>
<dbReference type="GO" id="GO:0032299">
    <property type="term" value="C:ribonuclease H2 complex"/>
    <property type="evidence" value="ECO:0007669"/>
    <property type="project" value="InterPro"/>
</dbReference>
<organism evidence="9 10">
    <name type="scientific">Monascus purpureus</name>
    <name type="common">Red mold</name>
    <name type="synonym">Monascus anka</name>
    <dbReference type="NCBI Taxonomy" id="5098"/>
    <lineage>
        <taxon>Eukaryota</taxon>
        <taxon>Fungi</taxon>
        <taxon>Dikarya</taxon>
        <taxon>Ascomycota</taxon>
        <taxon>Pezizomycotina</taxon>
        <taxon>Eurotiomycetes</taxon>
        <taxon>Eurotiomycetidae</taxon>
        <taxon>Eurotiales</taxon>
        <taxon>Aspergillaceae</taxon>
        <taxon>Monascus</taxon>
    </lineage>
</organism>
<dbReference type="Pfam" id="PF17745">
    <property type="entry name" value="Ydr279_N"/>
    <property type="match status" value="1"/>
</dbReference>
<name>A0A507QIL7_MONPU</name>
<dbReference type="AlphaFoldDB" id="A0A507QIL7"/>
<evidence type="ECO:0000259" key="7">
    <source>
        <dbReference type="Pfam" id="PF09468"/>
    </source>
</evidence>